<dbReference type="InterPro" id="IPR037171">
    <property type="entry name" value="NagB/RpiA_transferase-like"/>
</dbReference>
<keyword evidence="1 3" id="KW-0378">Hydrolase</keyword>
<dbReference type="CDD" id="cd01399">
    <property type="entry name" value="GlcN6P_deaminase"/>
    <property type="match status" value="1"/>
</dbReference>
<comment type="function">
    <text evidence="3">Catalyzes the reversible isomerization-deamination of glucosamine 6-phosphate (GlcN6P) to form fructose 6-phosphate (Fru6P) and ammonium ion.</text>
</comment>
<evidence type="ECO:0000256" key="3">
    <source>
        <dbReference type="HAMAP-Rule" id="MF_01241"/>
    </source>
</evidence>
<dbReference type="PANTHER" id="PTHR11280:SF5">
    <property type="entry name" value="GLUCOSAMINE-6-PHOSPHATE ISOMERASE"/>
    <property type="match status" value="1"/>
</dbReference>
<comment type="catalytic activity">
    <reaction evidence="3">
        <text>alpha-D-glucosamine 6-phosphate + H2O = beta-D-fructose 6-phosphate + NH4(+)</text>
        <dbReference type="Rhea" id="RHEA:12172"/>
        <dbReference type="ChEBI" id="CHEBI:15377"/>
        <dbReference type="ChEBI" id="CHEBI:28938"/>
        <dbReference type="ChEBI" id="CHEBI:57634"/>
        <dbReference type="ChEBI" id="CHEBI:75989"/>
        <dbReference type="EC" id="3.5.99.6"/>
    </reaction>
</comment>
<keyword evidence="6" id="KW-1185">Reference proteome</keyword>
<evidence type="ECO:0000259" key="4">
    <source>
        <dbReference type="Pfam" id="PF01182"/>
    </source>
</evidence>
<feature type="active site" description="Proton acceptor; for enolization step" evidence="3">
    <location>
        <position position="67"/>
    </location>
</feature>
<organism evidence="5 6">
    <name type="scientific">Sediminibacillus dalangtanensis</name>
    <dbReference type="NCBI Taxonomy" id="2729421"/>
    <lineage>
        <taxon>Bacteria</taxon>
        <taxon>Bacillati</taxon>
        <taxon>Bacillota</taxon>
        <taxon>Bacilli</taxon>
        <taxon>Bacillales</taxon>
        <taxon>Bacillaceae</taxon>
        <taxon>Sediminibacillus</taxon>
    </lineage>
</organism>
<dbReference type="NCBIfam" id="TIGR00502">
    <property type="entry name" value="nagB"/>
    <property type="match status" value="1"/>
</dbReference>
<dbReference type="PANTHER" id="PTHR11280">
    <property type="entry name" value="GLUCOSAMINE-6-PHOSPHATE ISOMERASE"/>
    <property type="match status" value="1"/>
</dbReference>
<feature type="active site" description="Proton acceptor; for ring-opening step" evidence="3">
    <location>
        <position position="138"/>
    </location>
</feature>
<dbReference type="GO" id="GO:0004342">
    <property type="term" value="F:glucosamine-6-phosphate deaminase activity"/>
    <property type="evidence" value="ECO:0007669"/>
    <property type="project" value="UniProtKB-EC"/>
</dbReference>
<comment type="pathway">
    <text evidence="3">Amino-sugar metabolism; N-acetylneuraminate degradation; D-fructose 6-phosphate from N-acetylneuraminate: step 5/5.</text>
</comment>
<gene>
    <name evidence="3 5" type="primary">nagB</name>
    <name evidence="5" type="ORF">ERJ70_14515</name>
</gene>
<dbReference type="Pfam" id="PF01182">
    <property type="entry name" value="Glucosamine_iso"/>
    <property type="match status" value="1"/>
</dbReference>
<protein>
    <recommendedName>
        <fullName evidence="3">Glucosamine-6-phosphate deaminase</fullName>
        <ecNumber evidence="3">3.5.99.6</ecNumber>
    </recommendedName>
    <alternativeName>
        <fullName evidence="3">GlcN6P deaminase</fullName>
        <shortName evidence="3">GNPDA</shortName>
    </alternativeName>
    <alternativeName>
        <fullName evidence="3">Glucosamine-6-phosphate isomerase</fullName>
    </alternativeName>
</protein>
<sequence length="243" mass="27254">MEIKQVEDYQAMSEAGAQLIMETVNSLEQPVLGLATGSTPEGVYKRLIEAHQREKVSFRHTTSFNLDEYVGMSGSDPNSYRYFMDKKFFDYIDIDKQKTFVPNGKAEDLQRECEQYEQLLMDHQEIDLQLLGIGTNGHIGFNEPGTPFSTKTHIVDLAPSTRKANARFFESEQEVPKQAITMGIATIMKSKQIVLLVSGERKARALDQLLHGDVSEDFPASILQTHPNVQVIADKAALSRVSV</sequence>
<dbReference type="EC" id="3.5.99.6" evidence="3"/>
<feature type="active site" description="For ring-opening step" evidence="3">
    <location>
        <position position="143"/>
    </location>
</feature>
<feature type="domain" description="Glucosamine/galactosamine-6-phosphate isomerase" evidence="4">
    <location>
        <begin position="10"/>
        <end position="226"/>
    </location>
</feature>
<dbReference type="InterPro" id="IPR004547">
    <property type="entry name" value="Glucosamine6P_isomerase"/>
</dbReference>
<keyword evidence="2 3" id="KW-0119">Carbohydrate metabolism</keyword>
<feature type="active site" description="For ring-opening step" evidence="3">
    <location>
        <position position="136"/>
    </location>
</feature>
<dbReference type="HAMAP" id="MF_01241">
    <property type="entry name" value="GlcN6P_deamin"/>
    <property type="match status" value="1"/>
</dbReference>
<accession>A0ABX7VWJ0</accession>
<dbReference type="RefSeq" id="WP_209365543.1">
    <property type="nucleotide sequence ID" value="NZ_CP046956.1"/>
</dbReference>
<evidence type="ECO:0000256" key="1">
    <source>
        <dbReference type="ARBA" id="ARBA00022801"/>
    </source>
</evidence>
<dbReference type="InterPro" id="IPR006148">
    <property type="entry name" value="Glc/Gal-6P_isomerase"/>
</dbReference>
<reference evidence="5 6" key="1">
    <citation type="submission" date="2019-12" db="EMBL/GenBank/DDBJ databases">
        <title>The whole genome sequencing of a strain isolated from a Mars analog, Dalangtan Playa.</title>
        <authorList>
            <person name="Huang T."/>
        </authorList>
    </citation>
    <scope>NUCLEOTIDE SEQUENCE [LARGE SCALE GENOMIC DNA]</scope>
    <source>
        <strain evidence="5 6">DP4-553-S</strain>
    </source>
</reference>
<comment type="caution">
    <text evidence="3">Lacks conserved residue(s) required for the propagation of feature annotation.</text>
</comment>
<dbReference type="EMBL" id="CP046956">
    <property type="protein sequence ID" value="QTN00405.1"/>
    <property type="molecule type" value="Genomic_DNA"/>
</dbReference>
<dbReference type="SUPFAM" id="SSF100950">
    <property type="entry name" value="NagB/RpiA/CoA transferase-like"/>
    <property type="match status" value="1"/>
</dbReference>
<dbReference type="Proteomes" id="UP000665043">
    <property type="component" value="Chromosome"/>
</dbReference>
<evidence type="ECO:0000256" key="2">
    <source>
        <dbReference type="ARBA" id="ARBA00023277"/>
    </source>
</evidence>
<comment type="similarity">
    <text evidence="3">Belongs to the glucosamine/galactosamine-6-phosphate isomerase family. NagB subfamily.</text>
</comment>
<proteinExistence type="inferred from homology"/>
<evidence type="ECO:0000313" key="5">
    <source>
        <dbReference type="EMBL" id="QTN00405.1"/>
    </source>
</evidence>
<name>A0ABX7VWJ0_9BACI</name>
<evidence type="ECO:0000313" key="6">
    <source>
        <dbReference type="Proteomes" id="UP000665043"/>
    </source>
</evidence>
<dbReference type="Gene3D" id="3.40.50.1360">
    <property type="match status" value="1"/>
</dbReference>